<keyword evidence="2" id="KW-1185">Reference proteome</keyword>
<accession>A0A6N6M1B9</accession>
<dbReference type="Proteomes" id="UP000435357">
    <property type="component" value="Unassembled WGS sequence"/>
</dbReference>
<evidence type="ECO:0000313" key="1">
    <source>
        <dbReference type="EMBL" id="KAB1061473.1"/>
    </source>
</evidence>
<evidence type="ECO:0000313" key="2">
    <source>
        <dbReference type="Proteomes" id="UP000435357"/>
    </source>
</evidence>
<organism evidence="1 2">
    <name type="scientific">Salibacter halophilus</name>
    <dbReference type="NCBI Taxonomy" id="1803916"/>
    <lineage>
        <taxon>Bacteria</taxon>
        <taxon>Pseudomonadati</taxon>
        <taxon>Bacteroidota</taxon>
        <taxon>Flavobacteriia</taxon>
        <taxon>Flavobacteriales</taxon>
        <taxon>Salibacteraceae</taxon>
        <taxon>Salibacter</taxon>
    </lineage>
</organism>
<dbReference type="OrthoDB" id="851514at2"/>
<dbReference type="EMBL" id="WACR01000015">
    <property type="protein sequence ID" value="KAB1061473.1"/>
    <property type="molecule type" value="Genomic_DNA"/>
</dbReference>
<comment type="caution">
    <text evidence="1">The sequence shown here is derived from an EMBL/GenBank/DDBJ whole genome shotgun (WGS) entry which is preliminary data.</text>
</comment>
<sequence>MKQIEQSWKMIKSLTVIGLLIFLSSCSNTQRCNELEQKIIDICVKKDSTYTIPLASLTNFEWDTLYVISGPTVDNEAGDIIGIDDYKKLIPDGSRQYIFIKRNKIVKEYSSYCSLNLSGKCLHKENCKYLDTSIIQVEKQEGEGHFIYRLEER</sequence>
<reference evidence="1 2" key="1">
    <citation type="submission" date="2019-09" db="EMBL/GenBank/DDBJ databases">
        <title>Genomes of Cryomorphaceae.</title>
        <authorList>
            <person name="Bowman J.P."/>
        </authorList>
    </citation>
    <scope>NUCLEOTIDE SEQUENCE [LARGE SCALE GENOMIC DNA]</scope>
    <source>
        <strain evidence="1 2">KCTC 52047</strain>
    </source>
</reference>
<dbReference type="PROSITE" id="PS51257">
    <property type="entry name" value="PROKAR_LIPOPROTEIN"/>
    <property type="match status" value="1"/>
</dbReference>
<evidence type="ECO:0008006" key="3">
    <source>
        <dbReference type="Google" id="ProtNLM"/>
    </source>
</evidence>
<gene>
    <name evidence="1" type="ORF">F3059_13530</name>
</gene>
<dbReference type="AlphaFoldDB" id="A0A6N6M1B9"/>
<dbReference type="RefSeq" id="WP_151170192.1">
    <property type="nucleotide sequence ID" value="NZ_WACR01000015.1"/>
</dbReference>
<protein>
    <recommendedName>
        <fullName evidence="3">Lipoprotein</fullName>
    </recommendedName>
</protein>
<name>A0A6N6M1B9_9FLAO</name>
<proteinExistence type="predicted"/>